<evidence type="ECO:0000256" key="6">
    <source>
        <dbReference type="ARBA" id="ARBA00022989"/>
    </source>
</evidence>
<dbReference type="GO" id="GO:0046677">
    <property type="term" value="P:response to antibiotic"/>
    <property type="evidence" value="ECO:0007669"/>
    <property type="project" value="UniProtKB-KW"/>
</dbReference>
<feature type="transmembrane region" description="Helical" evidence="10">
    <location>
        <begin position="224"/>
        <end position="243"/>
    </location>
</feature>
<organism evidence="12 13">
    <name type="scientific">Streptomyces caelestis</name>
    <dbReference type="NCBI Taxonomy" id="36816"/>
    <lineage>
        <taxon>Bacteria</taxon>
        <taxon>Bacillati</taxon>
        <taxon>Actinomycetota</taxon>
        <taxon>Actinomycetes</taxon>
        <taxon>Kitasatosporales</taxon>
        <taxon>Streptomycetaceae</taxon>
        <taxon>Streptomyces</taxon>
    </lineage>
</organism>
<dbReference type="Pfam" id="PF07690">
    <property type="entry name" value="MFS_1"/>
    <property type="match status" value="1"/>
</dbReference>
<sequence length="481" mass="50548">MPELSHGRRMLVLAICCMSLLIVSLDNTVLNVALPALQRDFHASTSGLQWTVDAYTLVLASLLMLAGSTADRIGRRRVFMAGLVVFTLGSVLCSLAPDLSWLVVFRMVQAVGGSMLNPVAMSIITNTFTDPRERARAIGAWGAVVGISMAAGPLVGGLLVESVGWRSIFWINLPVGLAALLLTWRFVPESRAPKARRPDPVGQLLVIVLFGSLTYAIIEAPHASLPVTAPFAAVALIALLALLRYESRRREPLVDLRFFRSAPFSGATVIAVSAFAALGGFLFLSTLYLQNVRGLSALDAGLWMLPMAVPTFLCAPLSGRLVGSRGPRLPLLIAGTAMTVSGLLFALFEAETSNTTLFLGYALFGVGFGFVNAPITNTAVSGMPTAQAGVASAVASTSRQLGQALGVAVIGAVLAAGVGSSSYAETFVTAARPGWWILVGCGLAVLAVGALTSGRWARTTAERTAERLESTEMRRSADATA</sequence>
<feature type="transmembrane region" description="Helical" evidence="10">
    <location>
        <begin position="137"/>
        <end position="156"/>
    </location>
</feature>
<dbReference type="EMBL" id="LGCN01000210">
    <property type="protein sequence ID" value="KOT35836.1"/>
    <property type="molecule type" value="Genomic_DNA"/>
</dbReference>
<feature type="region of interest" description="Disordered" evidence="9">
    <location>
        <begin position="462"/>
        <end position="481"/>
    </location>
</feature>
<dbReference type="Gene3D" id="1.20.1250.20">
    <property type="entry name" value="MFS general substrate transporter like domains"/>
    <property type="match status" value="1"/>
</dbReference>
<feature type="transmembrane region" description="Helical" evidence="10">
    <location>
        <begin position="200"/>
        <end position="218"/>
    </location>
</feature>
<feature type="transmembrane region" description="Helical" evidence="10">
    <location>
        <begin position="329"/>
        <end position="348"/>
    </location>
</feature>
<gene>
    <name evidence="12" type="ORF">ADK41_24315</name>
</gene>
<feature type="transmembrane region" description="Helical" evidence="10">
    <location>
        <begin position="401"/>
        <end position="423"/>
    </location>
</feature>
<dbReference type="Gene3D" id="1.20.1720.10">
    <property type="entry name" value="Multidrug resistance protein D"/>
    <property type="match status" value="1"/>
</dbReference>
<proteinExistence type="inferred from homology"/>
<dbReference type="PRINTS" id="PR01036">
    <property type="entry name" value="TCRTETB"/>
</dbReference>
<dbReference type="PANTHER" id="PTHR42718:SF9">
    <property type="entry name" value="MAJOR FACILITATOR SUPERFAMILY MULTIDRUG TRANSPORTER MFSC"/>
    <property type="match status" value="1"/>
</dbReference>
<dbReference type="NCBIfam" id="TIGR00711">
    <property type="entry name" value="efflux_EmrB"/>
    <property type="match status" value="1"/>
</dbReference>
<keyword evidence="5 10" id="KW-0812">Transmembrane</keyword>
<feature type="transmembrane region" description="Helical" evidence="10">
    <location>
        <begin position="360"/>
        <end position="380"/>
    </location>
</feature>
<dbReference type="RefSeq" id="WP_030818181.1">
    <property type="nucleotide sequence ID" value="NZ_LGCN01000210.1"/>
</dbReference>
<feature type="transmembrane region" description="Helical" evidence="10">
    <location>
        <begin position="103"/>
        <end position="125"/>
    </location>
</feature>
<evidence type="ECO:0000256" key="9">
    <source>
        <dbReference type="SAM" id="MobiDB-lite"/>
    </source>
</evidence>
<evidence type="ECO:0000256" key="2">
    <source>
        <dbReference type="ARBA" id="ARBA00008537"/>
    </source>
</evidence>
<comment type="similarity">
    <text evidence="2">Belongs to the major facilitator superfamily. EmrB family.</text>
</comment>
<evidence type="ECO:0000256" key="3">
    <source>
        <dbReference type="ARBA" id="ARBA00022448"/>
    </source>
</evidence>
<feature type="transmembrane region" description="Helical" evidence="10">
    <location>
        <begin position="435"/>
        <end position="457"/>
    </location>
</feature>
<feature type="domain" description="Major facilitator superfamily (MFS) profile" evidence="11">
    <location>
        <begin position="12"/>
        <end position="457"/>
    </location>
</feature>
<evidence type="ECO:0000256" key="1">
    <source>
        <dbReference type="ARBA" id="ARBA00004651"/>
    </source>
</evidence>
<keyword evidence="4" id="KW-1003">Cell membrane</keyword>
<feature type="transmembrane region" description="Helical" evidence="10">
    <location>
        <begin position="168"/>
        <end position="188"/>
    </location>
</feature>
<dbReference type="InterPro" id="IPR011701">
    <property type="entry name" value="MFS"/>
</dbReference>
<dbReference type="InterPro" id="IPR036259">
    <property type="entry name" value="MFS_trans_sf"/>
</dbReference>
<dbReference type="OrthoDB" id="9781469at2"/>
<accession>A0A0M8QJ44</accession>
<feature type="transmembrane region" description="Helical" evidence="10">
    <location>
        <begin position="300"/>
        <end position="317"/>
    </location>
</feature>
<reference evidence="12 13" key="1">
    <citation type="submission" date="2015-07" db="EMBL/GenBank/DDBJ databases">
        <authorList>
            <person name="Noorani M."/>
        </authorList>
    </citation>
    <scope>NUCLEOTIDE SEQUENCE [LARGE SCALE GENOMIC DNA]</scope>
    <source>
        <strain evidence="12 13">NRRL B-24567</strain>
    </source>
</reference>
<feature type="transmembrane region" description="Helical" evidence="10">
    <location>
        <begin position="78"/>
        <end position="97"/>
    </location>
</feature>
<evidence type="ECO:0000313" key="12">
    <source>
        <dbReference type="EMBL" id="KOT35836.1"/>
    </source>
</evidence>
<dbReference type="AlphaFoldDB" id="A0A0M8QJ44"/>
<dbReference type="InterPro" id="IPR004638">
    <property type="entry name" value="EmrB-like"/>
</dbReference>
<comment type="caution">
    <text evidence="12">The sequence shown here is derived from an EMBL/GenBank/DDBJ whole genome shotgun (WGS) entry which is preliminary data.</text>
</comment>
<keyword evidence="6 10" id="KW-1133">Transmembrane helix</keyword>
<evidence type="ECO:0000256" key="8">
    <source>
        <dbReference type="ARBA" id="ARBA00023251"/>
    </source>
</evidence>
<keyword evidence="13" id="KW-1185">Reference proteome</keyword>
<evidence type="ECO:0000313" key="13">
    <source>
        <dbReference type="Proteomes" id="UP000037773"/>
    </source>
</evidence>
<evidence type="ECO:0000256" key="4">
    <source>
        <dbReference type="ARBA" id="ARBA00022475"/>
    </source>
</evidence>
<name>A0A0M8QJ44_9ACTN</name>
<dbReference type="GO" id="GO:0005886">
    <property type="term" value="C:plasma membrane"/>
    <property type="evidence" value="ECO:0007669"/>
    <property type="project" value="UniProtKB-SubCell"/>
</dbReference>
<evidence type="ECO:0000256" key="10">
    <source>
        <dbReference type="SAM" id="Phobius"/>
    </source>
</evidence>
<evidence type="ECO:0000256" key="7">
    <source>
        <dbReference type="ARBA" id="ARBA00023136"/>
    </source>
</evidence>
<evidence type="ECO:0000259" key="11">
    <source>
        <dbReference type="PROSITE" id="PS50850"/>
    </source>
</evidence>
<dbReference type="InterPro" id="IPR020846">
    <property type="entry name" value="MFS_dom"/>
</dbReference>
<keyword evidence="7 10" id="KW-0472">Membrane</keyword>
<dbReference type="SUPFAM" id="SSF103473">
    <property type="entry name" value="MFS general substrate transporter"/>
    <property type="match status" value="1"/>
</dbReference>
<protein>
    <submittedName>
        <fullName evidence="12">MFS transporter</fullName>
    </submittedName>
</protein>
<keyword evidence="8" id="KW-0046">Antibiotic resistance</keyword>
<dbReference type="PANTHER" id="PTHR42718">
    <property type="entry name" value="MAJOR FACILITATOR SUPERFAMILY MULTIDRUG TRANSPORTER MFSC"/>
    <property type="match status" value="1"/>
</dbReference>
<dbReference type="Proteomes" id="UP000037773">
    <property type="component" value="Unassembled WGS sequence"/>
</dbReference>
<dbReference type="GO" id="GO:0022857">
    <property type="term" value="F:transmembrane transporter activity"/>
    <property type="evidence" value="ECO:0007669"/>
    <property type="project" value="InterPro"/>
</dbReference>
<dbReference type="CDD" id="cd17321">
    <property type="entry name" value="MFS_MMR_MDR_like"/>
    <property type="match status" value="1"/>
</dbReference>
<feature type="transmembrane region" description="Helical" evidence="10">
    <location>
        <begin position="47"/>
        <end position="66"/>
    </location>
</feature>
<keyword evidence="3" id="KW-0813">Transport</keyword>
<evidence type="ECO:0000256" key="5">
    <source>
        <dbReference type="ARBA" id="ARBA00022692"/>
    </source>
</evidence>
<dbReference type="PROSITE" id="PS50850">
    <property type="entry name" value="MFS"/>
    <property type="match status" value="1"/>
</dbReference>
<comment type="subcellular location">
    <subcellularLocation>
        <location evidence="1">Cell membrane</location>
        <topology evidence="1">Multi-pass membrane protein</topology>
    </subcellularLocation>
</comment>
<dbReference type="PATRIC" id="fig|36816.3.peg.5250"/>
<feature type="transmembrane region" description="Helical" evidence="10">
    <location>
        <begin position="264"/>
        <end position="288"/>
    </location>
</feature>